<dbReference type="Proteomes" id="UP001527099">
    <property type="component" value="Unassembled WGS sequence"/>
</dbReference>
<protein>
    <submittedName>
        <fullName evidence="1">IS5/IS1182 family transposase</fullName>
    </submittedName>
</protein>
<gene>
    <name evidence="1" type="ORF">M5X19_23285</name>
</gene>
<dbReference type="EMBL" id="JAMDMX010000079">
    <property type="protein sequence ID" value="MCY9695806.1"/>
    <property type="molecule type" value="Genomic_DNA"/>
</dbReference>
<evidence type="ECO:0000313" key="1">
    <source>
        <dbReference type="EMBL" id="MCY9695806.1"/>
    </source>
</evidence>
<proteinExistence type="predicted"/>
<evidence type="ECO:0000313" key="2">
    <source>
        <dbReference type="Proteomes" id="UP001527099"/>
    </source>
</evidence>
<accession>A0ABT4GHY3</accession>
<keyword evidence="2" id="KW-1185">Reference proteome</keyword>
<feature type="non-terminal residue" evidence="1">
    <location>
        <position position="61"/>
    </location>
</feature>
<name>A0ABT4GHY3_9BACL</name>
<reference evidence="1 2" key="1">
    <citation type="submission" date="2022-05" db="EMBL/GenBank/DDBJ databases">
        <title>Genome Sequencing of Bee-Associated Microbes.</title>
        <authorList>
            <person name="Dunlap C."/>
        </authorList>
    </citation>
    <scope>NUCLEOTIDE SEQUENCE [LARGE SCALE GENOMIC DNA]</scope>
    <source>
        <strain evidence="1 2">NRRL B-14421</strain>
    </source>
</reference>
<comment type="caution">
    <text evidence="1">The sequence shown here is derived from an EMBL/GenBank/DDBJ whole genome shotgun (WGS) entry which is preliminary data.</text>
</comment>
<organism evidence="1 2">
    <name type="scientific">Paenibacillus alginolyticus</name>
    <dbReference type="NCBI Taxonomy" id="59839"/>
    <lineage>
        <taxon>Bacteria</taxon>
        <taxon>Bacillati</taxon>
        <taxon>Bacillota</taxon>
        <taxon>Bacilli</taxon>
        <taxon>Bacillales</taxon>
        <taxon>Paenibacillaceae</taxon>
        <taxon>Paenibacillus</taxon>
    </lineage>
</organism>
<sequence length="61" mass="7072">MYLIRQQSLFSLQDLFNLQPEQKYATIFDTIDMPKIYSALAKKSSLGAPDRQNYPAIFRSV</sequence>